<feature type="region of interest" description="Disordered" evidence="1">
    <location>
        <begin position="1102"/>
        <end position="1124"/>
    </location>
</feature>
<dbReference type="GO" id="GO:0003682">
    <property type="term" value="F:chromatin binding"/>
    <property type="evidence" value="ECO:0007669"/>
    <property type="project" value="TreeGrafter"/>
</dbReference>
<organism evidence="2 3">
    <name type="scientific">Araneus ventricosus</name>
    <name type="common">Orbweaver spider</name>
    <name type="synonym">Epeira ventricosa</name>
    <dbReference type="NCBI Taxonomy" id="182803"/>
    <lineage>
        <taxon>Eukaryota</taxon>
        <taxon>Metazoa</taxon>
        <taxon>Ecdysozoa</taxon>
        <taxon>Arthropoda</taxon>
        <taxon>Chelicerata</taxon>
        <taxon>Arachnida</taxon>
        <taxon>Araneae</taxon>
        <taxon>Araneomorphae</taxon>
        <taxon>Entelegynae</taxon>
        <taxon>Araneoidea</taxon>
        <taxon>Araneidae</taxon>
        <taxon>Araneus</taxon>
    </lineage>
</organism>
<dbReference type="InterPro" id="IPR033031">
    <property type="entry name" value="Scc2/Nipped-B"/>
</dbReference>
<protein>
    <submittedName>
        <fullName evidence="2">Nipped-B-like protein</fullName>
    </submittedName>
</protein>
<gene>
    <name evidence="2" type="primary">Nipbl</name>
    <name evidence="2" type="ORF">AVEN_98670_1</name>
</gene>
<dbReference type="GO" id="GO:1990414">
    <property type="term" value="P:replication-born double-strand break repair via sister chromatid exchange"/>
    <property type="evidence" value="ECO:0007669"/>
    <property type="project" value="TreeGrafter"/>
</dbReference>
<feature type="region of interest" description="Disordered" evidence="1">
    <location>
        <begin position="1170"/>
        <end position="1215"/>
    </location>
</feature>
<dbReference type="Proteomes" id="UP000499080">
    <property type="component" value="Unassembled WGS sequence"/>
</dbReference>
<feature type="region of interest" description="Disordered" evidence="1">
    <location>
        <begin position="410"/>
        <end position="463"/>
    </location>
</feature>
<feature type="compositionally biased region" description="Polar residues" evidence="1">
    <location>
        <begin position="439"/>
        <end position="456"/>
    </location>
</feature>
<dbReference type="AlphaFoldDB" id="A0A4Y2WQP9"/>
<dbReference type="GO" id="GO:0061775">
    <property type="term" value="F:cohesin loader activity"/>
    <property type="evidence" value="ECO:0007669"/>
    <property type="project" value="InterPro"/>
</dbReference>
<feature type="compositionally biased region" description="Polar residues" evidence="1">
    <location>
        <begin position="502"/>
        <end position="512"/>
    </location>
</feature>
<reference evidence="2 3" key="1">
    <citation type="journal article" date="2019" name="Sci. Rep.">
        <title>Orb-weaving spider Araneus ventricosus genome elucidates the spidroin gene catalogue.</title>
        <authorList>
            <person name="Kono N."/>
            <person name="Nakamura H."/>
            <person name="Ohtoshi R."/>
            <person name="Moran D.A.P."/>
            <person name="Shinohara A."/>
            <person name="Yoshida Y."/>
            <person name="Fujiwara M."/>
            <person name="Mori M."/>
            <person name="Tomita M."/>
            <person name="Arakawa K."/>
        </authorList>
    </citation>
    <scope>NUCLEOTIDE SEQUENCE [LARGE SCALE GENOMIC DNA]</scope>
</reference>
<dbReference type="GO" id="GO:0034087">
    <property type="term" value="P:establishment of mitotic sister chromatid cohesion"/>
    <property type="evidence" value="ECO:0007669"/>
    <property type="project" value="TreeGrafter"/>
</dbReference>
<feature type="compositionally biased region" description="Polar residues" evidence="1">
    <location>
        <begin position="557"/>
        <end position="574"/>
    </location>
</feature>
<feature type="region of interest" description="Disordered" evidence="1">
    <location>
        <begin position="299"/>
        <end position="338"/>
    </location>
</feature>
<accession>A0A4Y2WQP9</accession>
<evidence type="ECO:0000313" key="3">
    <source>
        <dbReference type="Proteomes" id="UP000499080"/>
    </source>
</evidence>
<dbReference type="OrthoDB" id="418242at2759"/>
<feature type="compositionally biased region" description="Acidic residues" evidence="1">
    <location>
        <begin position="591"/>
        <end position="607"/>
    </location>
</feature>
<feature type="compositionally biased region" description="Low complexity" evidence="1">
    <location>
        <begin position="612"/>
        <end position="621"/>
    </location>
</feature>
<sequence length="1215" mass="134335">MMNGPSVPIITLAGVQSLTDLLLELPLPTPRPGVTGQQSLLSHLSEPEDARRLLNTQESSLTPSLTNALAHTSTGHIEVKDGYYGGGALSGQVSQLMQYLLSTNPGLFKGSLQGHQNRSADHPPVQPSNSAVHSQSHAFSASASSPCQPHPAQDSSPHFFPLEHPPTPQGARIVQNRTQSAVPPVAYSPYADPVVSSGQHQIAPLHHNVMNQGTTDSLSSDLQEIFHSSLLNQTSPAGHPFMNGNCVDEVNLSAVNAEQSNRTENQMLNTAQVIGGLTPNCSVLLSPLNKPNDIALSSSSTVTQHINSSNVTPGPSASQMQQWQNVPSNSNDVSQSDSISKANASVMNNGMSTSVAGNDTQPSSLPELVNENQIVNHVESVEENGKAFSPGKGKVAEPVVILSKVNIEEAKGKGKNASSSTKSNDKQKATTDPEVAPSKVNNQESKGKGKNSSPPDVSNDKIAAGPMVVLSKLSVEDQLLAEKSVKQFIKKKKLSVPEPVQKPSQNKNSETNNQRRKSTSKEPEISKSSPSKRGRNSEQIFSSRKNSEGVKERGTKRSSSVLDNKVNNNASTSGERVKRRKKQVAYIESSGSEDEKDDKNDDDDDYKDESPSKSPVATSSTKVKKVKNKRVKKEEPMSIEDLMDSNTYQHFSRIVDTIFDSMADVDFAAAIDEDAECATEVLIPLHQLQELSNEAAKLKRLHAMNQFPPERLVRLLAILERNIIDGAKLLPVQSMEDQDEEEARLWLELTMERVMRSADASLTALYVMTSKDMPEKVFLEDVIERIVVFLKFQLQNTVFPVFDPAYRLDPKSKDGYAGNIKQKRAHAHKVKEKSTLQLYNKLHESVRLLSELLELQTLTDTIILQVSTLGVSPFFVEGISELQLNSLHLVTTVFSRYDKHRQLILEDILASIARLPTSKRSLRNYRLNSEENIQMLTALVLQLIHSVVKLPEPESPRTEDSLNEDRPKLPETKEKVYVDKDVLITMSYEASVTTAVNFLSVFLRKCGTKNEEMDYRPLFENFVQDLLSTVNKPEWPASELLLSLLGRILVKNFSNKSMEMTLRVASLDYLGVVAARLRKDAVSSQDRKDMINDVIQRIVSGIDDTEKSPSKHKKKNKNKPVKRDEAQILQKALLQYLDTNAANDPALQFSRRFYIAQWYRDAATEIKRSDKCLNFSSKEESDKSEPSTPKSKSRPSRSGTPARRSSNVIQEEDEE</sequence>
<dbReference type="SUPFAM" id="SSF48371">
    <property type="entry name" value="ARM repeat"/>
    <property type="match status" value="1"/>
</dbReference>
<dbReference type="GO" id="GO:0090694">
    <property type="term" value="C:Scc2-Scc4 cohesin loading complex"/>
    <property type="evidence" value="ECO:0007669"/>
    <property type="project" value="TreeGrafter"/>
</dbReference>
<dbReference type="GO" id="GO:0140588">
    <property type="term" value="P:chromatin looping"/>
    <property type="evidence" value="ECO:0007669"/>
    <property type="project" value="InterPro"/>
</dbReference>
<dbReference type="GO" id="GO:0010468">
    <property type="term" value="P:regulation of gene expression"/>
    <property type="evidence" value="ECO:0007669"/>
    <property type="project" value="InterPro"/>
</dbReference>
<dbReference type="PANTHER" id="PTHR21704:SF18">
    <property type="entry name" value="NIPPED-B-LIKE PROTEIN"/>
    <property type="match status" value="1"/>
</dbReference>
<feature type="compositionally biased region" description="Basic and acidic residues" evidence="1">
    <location>
        <begin position="1170"/>
        <end position="1185"/>
    </location>
</feature>
<feature type="region of interest" description="Disordered" evidence="1">
    <location>
        <begin position="492"/>
        <end position="632"/>
    </location>
</feature>
<dbReference type="InterPro" id="IPR016024">
    <property type="entry name" value="ARM-type_fold"/>
</dbReference>
<feature type="region of interest" description="Disordered" evidence="1">
    <location>
        <begin position="110"/>
        <end position="170"/>
    </location>
</feature>
<feature type="compositionally biased region" description="Basic and acidic residues" evidence="1">
    <location>
        <begin position="545"/>
        <end position="555"/>
    </location>
</feature>
<name>A0A4Y2WQP9_ARAVE</name>
<feature type="compositionally biased region" description="Basic residues" evidence="1">
    <location>
        <begin position="622"/>
        <end position="631"/>
    </location>
</feature>
<feature type="non-terminal residue" evidence="2">
    <location>
        <position position="1215"/>
    </location>
</feature>
<dbReference type="PANTHER" id="PTHR21704">
    <property type="entry name" value="NIPPED-B-LIKE PROTEIN DELANGIN SCC2-RELATED"/>
    <property type="match status" value="1"/>
</dbReference>
<feature type="compositionally biased region" description="Basic residues" evidence="1">
    <location>
        <begin position="1110"/>
        <end position="1120"/>
    </location>
</feature>
<evidence type="ECO:0000256" key="1">
    <source>
        <dbReference type="SAM" id="MobiDB-lite"/>
    </source>
</evidence>
<dbReference type="EMBL" id="BGPR01063287">
    <property type="protein sequence ID" value="GBO38522.1"/>
    <property type="molecule type" value="Genomic_DNA"/>
</dbReference>
<dbReference type="GO" id="GO:0071169">
    <property type="term" value="P:establishment of protein localization to chromatin"/>
    <property type="evidence" value="ECO:0007669"/>
    <property type="project" value="TreeGrafter"/>
</dbReference>
<proteinExistence type="predicted"/>
<evidence type="ECO:0000313" key="2">
    <source>
        <dbReference type="EMBL" id="GBO38522.1"/>
    </source>
</evidence>
<feature type="compositionally biased region" description="Low complexity" evidence="1">
    <location>
        <begin position="130"/>
        <end position="145"/>
    </location>
</feature>
<comment type="caution">
    <text evidence="2">The sequence shown here is derived from an EMBL/GenBank/DDBJ whole genome shotgun (WGS) entry which is preliminary data.</text>
</comment>
<keyword evidence="3" id="KW-1185">Reference proteome</keyword>